<comment type="cofactor">
    <cofactor evidence="1 10">
        <name>(R)-lipoate</name>
        <dbReference type="ChEBI" id="CHEBI:83088"/>
    </cofactor>
</comment>
<feature type="compositionally biased region" description="Low complexity" evidence="11">
    <location>
        <begin position="179"/>
        <end position="189"/>
    </location>
</feature>
<dbReference type="InterPro" id="IPR011053">
    <property type="entry name" value="Single_hybrid_motif"/>
</dbReference>
<evidence type="ECO:0000259" key="13">
    <source>
        <dbReference type="PROSITE" id="PS51826"/>
    </source>
</evidence>
<dbReference type="GO" id="GO:0043754">
    <property type="term" value="F:dihydrolipoamide branched chain acyltransferase activity"/>
    <property type="evidence" value="ECO:0007669"/>
    <property type="project" value="UniProtKB-EC"/>
</dbReference>
<keyword evidence="7" id="KW-0496">Mitochondrion</keyword>
<evidence type="ECO:0000313" key="15">
    <source>
        <dbReference type="Proteomes" id="UP000646827"/>
    </source>
</evidence>
<gene>
    <name evidence="14" type="ORF">INT45_000168</name>
</gene>
<dbReference type="Gene3D" id="2.40.50.100">
    <property type="match status" value="1"/>
</dbReference>
<feature type="region of interest" description="Disordered" evidence="11">
    <location>
        <begin position="160"/>
        <end position="202"/>
    </location>
</feature>
<proteinExistence type="inferred from homology"/>
<evidence type="ECO:0000259" key="12">
    <source>
        <dbReference type="PROSITE" id="PS50968"/>
    </source>
</evidence>
<dbReference type="PROSITE" id="PS50968">
    <property type="entry name" value="BIOTINYL_LIPOYL"/>
    <property type="match status" value="1"/>
</dbReference>
<dbReference type="InterPro" id="IPR004167">
    <property type="entry name" value="PSBD"/>
</dbReference>
<evidence type="ECO:0000256" key="7">
    <source>
        <dbReference type="ARBA" id="ARBA00023128"/>
    </source>
</evidence>
<dbReference type="PANTHER" id="PTHR43178">
    <property type="entry name" value="DIHYDROLIPOAMIDE ACETYLTRANSFERASE COMPONENT OF PYRUVATE DEHYDROGENASE COMPLEX"/>
    <property type="match status" value="1"/>
</dbReference>
<dbReference type="SUPFAM" id="SSF51230">
    <property type="entry name" value="Single hybrid motif"/>
    <property type="match status" value="1"/>
</dbReference>
<dbReference type="InterPro" id="IPR050743">
    <property type="entry name" value="2-oxoacid_DH_E2_comp"/>
</dbReference>
<dbReference type="Gene3D" id="4.10.320.10">
    <property type="entry name" value="E3-binding domain"/>
    <property type="match status" value="1"/>
</dbReference>
<evidence type="ECO:0000313" key="14">
    <source>
        <dbReference type="EMBL" id="KAG2224153.1"/>
    </source>
</evidence>
<feature type="domain" description="Lipoyl-binding" evidence="12">
    <location>
        <begin position="78"/>
        <end position="153"/>
    </location>
</feature>
<dbReference type="InterPro" id="IPR036625">
    <property type="entry name" value="E3-bd_dom_sf"/>
</dbReference>
<comment type="subcellular location">
    <subcellularLocation>
        <location evidence="2">Mitochondrion matrix</location>
    </subcellularLocation>
</comment>
<evidence type="ECO:0000256" key="8">
    <source>
        <dbReference type="ARBA" id="ARBA00023315"/>
    </source>
</evidence>
<evidence type="ECO:0000256" key="6">
    <source>
        <dbReference type="ARBA" id="ARBA00022946"/>
    </source>
</evidence>
<evidence type="ECO:0000256" key="1">
    <source>
        <dbReference type="ARBA" id="ARBA00001938"/>
    </source>
</evidence>
<dbReference type="GO" id="GO:0005829">
    <property type="term" value="C:cytosol"/>
    <property type="evidence" value="ECO:0007669"/>
    <property type="project" value="UniProtKB-ARBA"/>
</dbReference>
<feature type="region of interest" description="Disordered" evidence="11">
    <location>
        <begin position="244"/>
        <end position="265"/>
    </location>
</feature>
<dbReference type="GO" id="GO:0005759">
    <property type="term" value="C:mitochondrial matrix"/>
    <property type="evidence" value="ECO:0007669"/>
    <property type="project" value="UniProtKB-SubCell"/>
</dbReference>
<dbReference type="PROSITE" id="PS51826">
    <property type="entry name" value="PSBD"/>
    <property type="match status" value="1"/>
</dbReference>
<dbReference type="SUPFAM" id="SSF52777">
    <property type="entry name" value="CoA-dependent acyltransferases"/>
    <property type="match status" value="1"/>
</dbReference>
<keyword evidence="6" id="KW-0809">Transit peptide</keyword>
<keyword evidence="8 10" id="KW-0012">Acyltransferase</keyword>
<evidence type="ECO:0000256" key="5">
    <source>
        <dbReference type="ARBA" id="ARBA00022823"/>
    </source>
</evidence>
<dbReference type="OrthoDB" id="15567at2759"/>
<sequence>MPTIHGLRCRRQLLKTASLLTKNNVKNSSRYIFPTATFVRTPIVQKAGLHARPLVSGSWANLKSSRRSFHASTSIHGIKPFLLADIGEGITECEVIQWFVKPGDSVTEFEKICEVQSDKASVEITSRYTGKVAKLYYDVNEVAKVGQPLVDIDVEGEEGVVAEEQEQKSPDSMVTMEESTTSQSSSNTPSTPPARELKDPSLLSLATPAVRRIAKENDIDIKLVRGTGKDGRVLKEDVMTYIKNGGQSPGQPSVAHVTQTSTPSAEDRLEPFNAIQKAMYKSMTKSVAIPQLGYQDEMELNAATDYRAALNKHIASNAASFPFQKISYMPIFIKCLSIALSHYPIMNATIIDDDANALKLLYRKSHNIGLAMDTPQGLIVPNIKDVQDKNIMDVAAEIHRLTELGAKGSLAPSDLQGGTLTVSNVGTIGGTYAKPCLVTSELGIVALGRMQKLPRFDEAGNVVAKQILPVSWSADHRVIDGATIARFGNMWKNLIENPITISAYLK</sequence>
<dbReference type="InterPro" id="IPR001078">
    <property type="entry name" value="2-oxoacid_DH_actylTfrase"/>
</dbReference>
<dbReference type="Proteomes" id="UP000646827">
    <property type="component" value="Unassembled WGS sequence"/>
</dbReference>
<dbReference type="EC" id="2.3.1.-" evidence="10"/>
<comment type="similarity">
    <text evidence="3 10">Belongs to the 2-oxoacid dehydrogenase family.</text>
</comment>
<dbReference type="SUPFAM" id="SSF47005">
    <property type="entry name" value="Peripheral subunit-binding domain of 2-oxo acid dehydrogenase complex"/>
    <property type="match status" value="1"/>
</dbReference>
<accession>A0A8H7VPM0</accession>
<evidence type="ECO:0000256" key="2">
    <source>
        <dbReference type="ARBA" id="ARBA00004305"/>
    </source>
</evidence>
<dbReference type="FunFam" id="2.40.50.100:FF:000013">
    <property type="entry name" value="Dihydrolipoamide acetyltransferase component of pyruvate dehydrogenase complex"/>
    <property type="match status" value="1"/>
</dbReference>
<dbReference type="InterPro" id="IPR023213">
    <property type="entry name" value="CAT-like_dom_sf"/>
</dbReference>
<dbReference type="Pfam" id="PF00198">
    <property type="entry name" value="2-oxoacid_dh"/>
    <property type="match status" value="1"/>
</dbReference>
<feature type="domain" description="Peripheral subunit-binding (PSBD)" evidence="13">
    <location>
        <begin position="205"/>
        <end position="242"/>
    </location>
</feature>
<comment type="catalytic activity">
    <reaction evidence="9">
        <text>N(6)-[(R)-dihydrolipoyl]-L-lysyl-[protein] + 2-methylpropanoyl-CoA = N(6)-[(R)-S(8)-2-methylpropanoyldihydrolipoyl]-L-lysyl-[protein] + CoA</text>
        <dbReference type="Rhea" id="RHEA:18865"/>
        <dbReference type="Rhea" id="RHEA-COMP:10475"/>
        <dbReference type="Rhea" id="RHEA-COMP:10497"/>
        <dbReference type="ChEBI" id="CHEBI:57287"/>
        <dbReference type="ChEBI" id="CHEBI:57338"/>
        <dbReference type="ChEBI" id="CHEBI:83100"/>
        <dbReference type="ChEBI" id="CHEBI:83142"/>
        <dbReference type="EC" id="2.3.1.168"/>
    </reaction>
    <physiologicalReaction direction="left-to-right" evidence="9">
        <dbReference type="Rhea" id="RHEA:18866"/>
    </physiologicalReaction>
</comment>
<evidence type="ECO:0000256" key="11">
    <source>
        <dbReference type="SAM" id="MobiDB-lite"/>
    </source>
</evidence>
<evidence type="ECO:0000256" key="4">
    <source>
        <dbReference type="ARBA" id="ARBA00022679"/>
    </source>
</evidence>
<dbReference type="Pfam" id="PF02817">
    <property type="entry name" value="E3_binding"/>
    <property type="match status" value="1"/>
</dbReference>
<organism evidence="14 15">
    <name type="scientific">Circinella minor</name>
    <dbReference type="NCBI Taxonomy" id="1195481"/>
    <lineage>
        <taxon>Eukaryota</taxon>
        <taxon>Fungi</taxon>
        <taxon>Fungi incertae sedis</taxon>
        <taxon>Mucoromycota</taxon>
        <taxon>Mucoromycotina</taxon>
        <taxon>Mucoromycetes</taxon>
        <taxon>Mucorales</taxon>
        <taxon>Lichtheimiaceae</taxon>
        <taxon>Circinella</taxon>
    </lineage>
</organism>
<dbReference type="CDD" id="cd06849">
    <property type="entry name" value="lipoyl_domain"/>
    <property type="match status" value="1"/>
</dbReference>
<feature type="compositionally biased region" description="Polar residues" evidence="11">
    <location>
        <begin position="245"/>
        <end position="264"/>
    </location>
</feature>
<reference evidence="14 15" key="1">
    <citation type="submission" date="2020-12" db="EMBL/GenBank/DDBJ databases">
        <title>Metabolic potential, ecology and presence of endohyphal bacteria is reflected in genomic diversity of Mucoromycotina.</title>
        <authorList>
            <person name="Muszewska A."/>
            <person name="Okrasinska A."/>
            <person name="Steczkiewicz K."/>
            <person name="Drgas O."/>
            <person name="Orlowska M."/>
            <person name="Perlinska-Lenart U."/>
            <person name="Aleksandrzak-Piekarczyk T."/>
            <person name="Szatraj K."/>
            <person name="Zielenkiewicz U."/>
            <person name="Pilsyk S."/>
            <person name="Malc E."/>
            <person name="Mieczkowski P."/>
            <person name="Kruszewska J.S."/>
            <person name="Biernat P."/>
            <person name="Pawlowska J."/>
        </authorList>
    </citation>
    <scope>NUCLEOTIDE SEQUENCE [LARGE SCALE GENOMIC DNA]</scope>
    <source>
        <strain evidence="14 15">CBS 142.35</strain>
    </source>
</reference>
<dbReference type="Gene3D" id="3.30.559.10">
    <property type="entry name" value="Chloramphenicol acetyltransferase-like domain"/>
    <property type="match status" value="1"/>
</dbReference>
<evidence type="ECO:0000256" key="10">
    <source>
        <dbReference type="RuleBase" id="RU003423"/>
    </source>
</evidence>
<evidence type="ECO:0000256" key="3">
    <source>
        <dbReference type="ARBA" id="ARBA00007317"/>
    </source>
</evidence>
<keyword evidence="15" id="KW-1185">Reference proteome</keyword>
<dbReference type="PANTHER" id="PTHR43178:SF5">
    <property type="entry name" value="LIPOAMIDE ACYLTRANSFERASE COMPONENT OF BRANCHED-CHAIN ALPHA-KETO ACID DEHYDROGENASE COMPLEX, MITOCHONDRIAL"/>
    <property type="match status" value="1"/>
</dbReference>
<dbReference type="GO" id="GO:0016407">
    <property type="term" value="F:acetyltransferase activity"/>
    <property type="evidence" value="ECO:0007669"/>
    <property type="project" value="TreeGrafter"/>
</dbReference>
<dbReference type="EMBL" id="JAEPRB010000048">
    <property type="protein sequence ID" value="KAG2224153.1"/>
    <property type="molecule type" value="Genomic_DNA"/>
</dbReference>
<dbReference type="FunFam" id="3.30.559.10:FF:000007">
    <property type="entry name" value="Dihydrolipoamide acetyltransferase component of pyruvate dehydrogenase complex"/>
    <property type="match status" value="1"/>
</dbReference>
<dbReference type="InterPro" id="IPR003016">
    <property type="entry name" value="2-oxoA_DH_lipoyl-BS"/>
</dbReference>
<comment type="caution">
    <text evidence="14">The sequence shown here is derived from an EMBL/GenBank/DDBJ whole genome shotgun (WGS) entry which is preliminary data.</text>
</comment>
<dbReference type="GO" id="GO:0045333">
    <property type="term" value="P:cellular respiration"/>
    <property type="evidence" value="ECO:0007669"/>
    <property type="project" value="UniProtKB-ARBA"/>
</dbReference>
<keyword evidence="4 10" id="KW-0808">Transferase</keyword>
<dbReference type="Pfam" id="PF00364">
    <property type="entry name" value="Biotin_lipoyl"/>
    <property type="match status" value="1"/>
</dbReference>
<dbReference type="GO" id="GO:0031405">
    <property type="term" value="F:lipoic acid binding"/>
    <property type="evidence" value="ECO:0007669"/>
    <property type="project" value="TreeGrafter"/>
</dbReference>
<protein>
    <recommendedName>
        <fullName evidence="10">Dihydrolipoamide acetyltransferase component of pyruvate dehydrogenase complex</fullName>
        <ecNumber evidence="10">2.3.1.-</ecNumber>
    </recommendedName>
</protein>
<dbReference type="AlphaFoldDB" id="A0A8H7VPM0"/>
<dbReference type="InterPro" id="IPR000089">
    <property type="entry name" value="Biotin_lipoyl"/>
</dbReference>
<evidence type="ECO:0000256" key="9">
    <source>
        <dbReference type="ARBA" id="ARBA00051775"/>
    </source>
</evidence>
<keyword evidence="5 10" id="KW-0450">Lipoyl</keyword>
<dbReference type="FunFam" id="4.10.320.10:FF:000002">
    <property type="entry name" value="Dihydrolipoamide acetyltransferase component of pyruvate dehydrogenase complex"/>
    <property type="match status" value="1"/>
</dbReference>
<dbReference type="PROSITE" id="PS00189">
    <property type="entry name" value="LIPOYL"/>
    <property type="match status" value="1"/>
</dbReference>
<name>A0A8H7VPM0_9FUNG</name>